<feature type="transmembrane region" description="Helical" evidence="5">
    <location>
        <begin position="275"/>
        <end position="293"/>
    </location>
</feature>
<comment type="caution">
    <text evidence="7">The sequence shown here is derived from an EMBL/GenBank/DDBJ whole genome shotgun (WGS) entry which is preliminary data.</text>
</comment>
<keyword evidence="3 5" id="KW-1133">Transmembrane helix</keyword>
<evidence type="ECO:0000256" key="5">
    <source>
        <dbReference type="SAM" id="Phobius"/>
    </source>
</evidence>
<feature type="domain" description="EamA" evidence="6">
    <location>
        <begin position="151"/>
        <end position="284"/>
    </location>
</feature>
<name>A0A7X3LUK7_9HYPH</name>
<dbReference type="GO" id="GO:0016020">
    <property type="term" value="C:membrane"/>
    <property type="evidence" value="ECO:0007669"/>
    <property type="project" value="UniProtKB-SubCell"/>
</dbReference>
<dbReference type="Proteomes" id="UP000433101">
    <property type="component" value="Unassembled WGS sequence"/>
</dbReference>
<feature type="transmembrane region" description="Helical" evidence="5">
    <location>
        <begin position="182"/>
        <end position="201"/>
    </location>
</feature>
<evidence type="ECO:0000313" key="7">
    <source>
        <dbReference type="EMBL" id="MXN65407.1"/>
    </source>
</evidence>
<protein>
    <submittedName>
        <fullName evidence="7">EamA family transporter</fullName>
    </submittedName>
</protein>
<gene>
    <name evidence="7" type="ORF">GR183_10890</name>
</gene>
<feature type="transmembrane region" description="Helical" evidence="5">
    <location>
        <begin position="244"/>
        <end position="263"/>
    </location>
</feature>
<keyword evidence="8" id="KW-1185">Reference proteome</keyword>
<accession>A0A7X3LUK7</accession>
<dbReference type="PANTHER" id="PTHR32322">
    <property type="entry name" value="INNER MEMBRANE TRANSPORTER"/>
    <property type="match status" value="1"/>
</dbReference>
<feature type="transmembrane region" description="Helical" evidence="5">
    <location>
        <begin position="92"/>
        <end position="115"/>
    </location>
</feature>
<feature type="transmembrane region" description="Helical" evidence="5">
    <location>
        <begin position="127"/>
        <end position="145"/>
    </location>
</feature>
<dbReference type="InterPro" id="IPR037185">
    <property type="entry name" value="EmrE-like"/>
</dbReference>
<comment type="subcellular location">
    <subcellularLocation>
        <location evidence="1">Membrane</location>
        <topology evidence="1">Multi-pass membrane protein</topology>
    </subcellularLocation>
</comment>
<keyword evidence="2 5" id="KW-0812">Transmembrane</keyword>
<feature type="transmembrane region" description="Helical" evidence="5">
    <location>
        <begin position="213"/>
        <end position="232"/>
    </location>
</feature>
<evidence type="ECO:0000256" key="1">
    <source>
        <dbReference type="ARBA" id="ARBA00004141"/>
    </source>
</evidence>
<reference evidence="7 8" key="1">
    <citation type="submission" date="2019-12" db="EMBL/GenBank/DDBJ databases">
        <authorList>
            <person name="Li M."/>
        </authorList>
    </citation>
    <scope>NUCLEOTIDE SEQUENCE [LARGE SCALE GENOMIC DNA]</scope>
    <source>
        <strain evidence="7 8">GBMRC 2046</strain>
    </source>
</reference>
<evidence type="ECO:0000256" key="2">
    <source>
        <dbReference type="ARBA" id="ARBA00022692"/>
    </source>
</evidence>
<sequence length="302" mass="32088">MSLVNWFLLSVLSLIWGGAFLFAKVAVAEIPPFVLVFFRVFSAACALHILLRFRKIPFPRDAGKLKALLVMGLLNNAVPFSLIFWGQTAVSAGLASILNAATPIFTVIVAVLVFAQEPFRTNRLAGVLIGFAGVAITLSTALDGIGEEPLWAQLACLGAALSYAFAATFARRFRSMSPMAAATGQLTGSSIIMLPIAIWQGTGWDFSQASQTAWLNVVCLGLLSTALAYLIYFRLLIKAGATNASLVTLLIPLSAILLSAAFLDEAVTPRQALGLGVILTGLVVLDGRAGIFLRRMAIRSAT</sequence>
<dbReference type="AlphaFoldDB" id="A0A7X3LUK7"/>
<proteinExistence type="predicted"/>
<dbReference type="EMBL" id="WUMV01000003">
    <property type="protein sequence ID" value="MXN65407.1"/>
    <property type="molecule type" value="Genomic_DNA"/>
</dbReference>
<keyword evidence="4 5" id="KW-0472">Membrane</keyword>
<dbReference type="Pfam" id="PF00892">
    <property type="entry name" value="EamA"/>
    <property type="match status" value="2"/>
</dbReference>
<dbReference type="SUPFAM" id="SSF103481">
    <property type="entry name" value="Multidrug resistance efflux transporter EmrE"/>
    <property type="match status" value="2"/>
</dbReference>
<feature type="transmembrane region" description="Helical" evidence="5">
    <location>
        <begin position="33"/>
        <end position="53"/>
    </location>
</feature>
<feature type="transmembrane region" description="Helical" evidence="5">
    <location>
        <begin position="65"/>
        <end position="86"/>
    </location>
</feature>
<dbReference type="RefSeq" id="WP_160775591.1">
    <property type="nucleotide sequence ID" value="NZ_WUMV01000003.1"/>
</dbReference>
<evidence type="ECO:0000256" key="4">
    <source>
        <dbReference type="ARBA" id="ARBA00023136"/>
    </source>
</evidence>
<feature type="domain" description="EamA" evidence="6">
    <location>
        <begin position="8"/>
        <end position="138"/>
    </location>
</feature>
<organism evidence="7 8">
    <name type="scientific">Stappia sediminis</name>
    <dbReference type="NCBI Taxonomy" id="2692190"/>
    <lineage>
        <taxon>Bacteria</taxon>
        <taxon>Pseudomonadati</taxon>
        <taxon>Pseudomonadota</taxon>
        <taxon>Alphaproteobacteria</taxon>
        <taxon>Hyphomicrobiales</taxon>
        <taxon>Stappiaceae</taxon>
        <taxon>Stappia</taxon>
    </lineage>
</organism>
<dbReference type="InterPro" id="IPR050638">
    <property type="entry name" value="AA-Vitamin_Transporters"/>
</dbReference>
<evidence type="ECO:0000259" key="6">
    <source>
        <dbReference type="Pfam" id="PF00892"/>
    </source>
</evidence>
<dbReference type="InterPro" id="IPR000620">
    <property type="entry name" value="EamA_dom"/>
</dbReference>
<evidence type="ECO:0000256" key="3">
    <source>
        <dbReference type="ARBA" id="ARBA00022989"/>
    </source>
</evidence>
<dbReference type="PANTHER" id="PTHR32322:SF9">
    <property type="entry name" value="AMINO-ACID METABOLITE EFFLUX PUMP-RELATED"/>
    <property type="match status" value="1"/>
</dbReference>
<evidence type="ECO:0000313" key="8">
    <source>
        <dbReference type="Proteomes" id="UP000433101"/>
    </source>
</evidence>
<feature type="transmembrane region" description="Helical" evidence="5">
    <location>
        <begin position="151"/>
        <end position="170"/>
    </location>
</feature>